<dbReference type="Proteomes" id="UP000030746">
    <property type="component" value="Unassembled WGS sequence"/>
</dbReference>
<dbReference type="RefSeq" id="XP_009065102.1">
    <property type="nucleotide sequence ID" value="XM_009066854.1"/>
</dbReference>
<dbReference type="PANTHER" id="PTHR47194">
    <property type="entry name" value="SORTING NEXIN-29-RELATED"/>
    <property type="match status" value="1"/>
</dbReference>
<gene>
    <name evidence="3" type="ORF">LOTGIDRAFT_108564</name>
</gene>
<dbReference type="STRING" id="225164.V3Z0H9"/>
<dbReference type="CTD" id="20230367"/>
<organism evidence="3 4">
    <name type="scientific">Lottia gigantea</name>
    <name type="common">Giant owl limpet</name>
    <dbReference type="NCBI Taxonomy" id="225164"/>
    <lineage>
        <taxon>Eukaryota</taxon>
        <taxon>Metazoa</taxon>
        <taxon>Spiralia</taxon>
        <taxon>Lophotrochozoa</taxon>
        <taxon>Mollusca</taxon>
        <taxon>Gastropoda</taxon>
        <taxon>Patellogastropoda</taxon>
        <taxon>Lottioidea</taxon>
        <taxon>Lottiidae</taxon>
        <taxon>Lottia</taxon>
    </lineage>
</organism>
<keyword evidence="4" id="KW-1185">Reference proteome</keyword>
<dbReference type="AlphaFoldDB" id="V3Z0H9"/>
<dbReference type="InterPro" id="IPR037916">
    <property type="entry name" value="SNX29_PX"/>
</dbReference>
<dbReference type="SUPFAM" id="SSF64268">
    <property type="entry name" value="PX domain"/>
    <property type="match status" value="1"/>
</dbReference>
<sequence>MYLSCYLPVILLFIEDLKQAVVAMMLRKDEVEEKNKSLKAMLDREMEISSTLRAEIEEMKISFKLSKDKEIAKNETLQKENELLKHQLRKYINAVQLLRTEGAKDDTQGITLEDPQPIIPPAKPSIDYSHEASEYEKKLIQVAEMHGELMEFNELLHRQINCKEAVIRNLKEELTDLRGPLPYDAQSSDDSLSGDLESSLISRCLINIWIPSAFLGGSKTDSHHVYQVYVRIRDEEWNVYRRYSKFLDVHTRLKKVYPLIEKFEFPPKKTIGSKDPKVVTARRKMLQSYLRKVINHLLEKNADLSSNVSKEKLIAVLPFFK</sequence>
<dbReference type="GO" id="GO:0035091">
    <property type="term" value="F:phosphatidylinositol binding"/>
    <property type="evidence" value="ECO:0007669"/>
    <property type="project" value="InterPro"/>
</dbReference>
<evidence type="ECO:0000256" key="1">
    <source>
        <dbReference type="SAM" id="Coils"/>
    </source>
</evidence>
<proteinExistence type="predicted"/>
<dbReference type="PROSITE" id="PS50195">
    <property type="entry name" value="PX"/>
    <property type="match status" value="1"/>
</dbReference>
<dbReference type="EMBL" id="KB203566">
    <property type="protein sequence ID" value="ESO83973.1"/>
    <property type="molecule type" value="Genomic_DNA"/>
</dbReference>
<protein>
    <recommendedName>
        <fullName evidence="2">PX domain-containing protein</fullName>
    </recommendedName>
</protein>
<reference evidence="3 4" key="1">
    <citation type="journal article" date="2013" name="Nature">
        <title>Insights into bilaterian evolution from three spiralian genomes.</title>
        <authorList>
            <person name="Simakov O."/>
            <person name="Marletaz F."/>
            <person name="Cho S.J."/>
            <person name="Edsinger-Gonzales E."/>
            <person name="Havlak P."/>
            <person name="Hellsten U."/>
            <person name="Kuo D.H."/>
            <person name="Larsson T."/>
            <person name="Lv J."/>
            <person name="Arendt D."/>
            <person name="Savage R."/>
            <person name="Osoegawa K."/>
            <person name="de Jong P."/>
            <person name="Grimwood J."/>
            <person name="Chapman J.A."/>
            <person name="Shapiro H."/>
            <person name="Aerts A."/>
            <person name="Otillar R.P."/>
            <person name="Terry A.Y."/>
            <person name="Boore J.L."/>
            <person name="Grigoriev I.V."/>
            <person name="Lindberg D.R."/>
            <person name="Seaver E.C."/>
            <person name="Weisblat D.A."/>
            <person name="Putnam N.H."/>
            <person name="Rokhsar D.S."/>
        </authorList>
    </citation>
    <scope>NUCLEOTIDE SEQUENCE [LARGE SCALE GENOMIC DNA]</scope>
</reference>
<dbReference type="InterPro" id="IPR036871">
    <property type="entry name" value="PX_dom_sf"/>
</dbReference>
<dbReference type="SMART" id="SM00312">
    <property type="entry name" value="PX"/>
    <property type="match status" value="1"/>
</dbReference>
<dbReference type="CDD" id="cd07277">
    <property type="entry name" value="PX_RUN"/>
    <property type="match status" value="1"/>
</dbReference>
<dbReference type="OMA" id="PESMTIX"/>
<dbReference type="PANTHER" id="PTHR47194:SF3">
    <property type="entry name" value="SORTING NEXIN 29"/>
    <property type="match status" value="1"/>
</dbReference>
<evidence type="ECO:0000313" key="3">
    <source>
        <dbReference type="EMBL" id="ESO83973.1"/>
    </source>
</evidence>
<keyword evidence="1" id="KW-0175">Coiled coil</keyword>
<dbReference type="Pfam" id="PF00787">
    <property type="entry name" value="PX"/>
    <property type="match status" value="1"/>
</dbReference>
<accession>V3Z0H9</accession>
<dbReference type="HOGENOM" id="CLU_045400_0_0_1"/>
<feature type="coiled-coil region" evidence="1">
    <location>
        <begin position="14"/>
        <end position="101"/>
    </location>
</feature>
<dbReference type="InterPro" id="IPR001683">
    <property type="entry name" value="PX_dom"/>
</dbReference>
<dbReference type="KEGG" id="lgi:LOTGIDRAFT_108564"/>
<dbReference type="OrthoDB" id="428895at2759"/>
<feature type="domain" description="PX" evidence="2">
    <location>
        <begin position="204"/>
        <end position="321"/>
    </location>
</feature>
<dbReference type="Gene3D" id="3.30.1520.10">
    <property type="entry name" value="Phox-like domain"/>
    <property type="match status" value="1"/>
</dbReference>
<evidence type="ECO:0000313" key="4">
    <source>
        <dbReference type="Proteomes" id="UP000030746"/>
    </source>
</evidence>
<evidence type="ECO:0000259" key="2">
    <source>
        <dbReference type="PROSITE" id="PS50195"/>
    </source>
</evidence>
<name>V3Z0H9_LOTGI</name>
<dbReference type="GeneID" id="20230367"/>